<dbReference type="InterPro" id="IPR036291">
    <property type="entry name" value="NAD(P)-bd_dom_sf"/>
</dbReference>
<dbReference type="eggNOG" id="COG0604">
    <property type="taxonomic scope" value="Bacteria"/>
</dbReference>
<proteinExistence type="predicted"/>
<dbReference type="GO" id="GO:0016491">
    <property type="term" value="F:oxidoreductase activity"/>
    <property type="evidence" value="ECO:0007669"/>
    <property type="project" value="InterPro"/>
</dbReference>
<evidence type="ECO:0000259" key="1">
    <source>
        <dbReference type="SMART" id="SM00829"/>
    </source>
</evidence>
<dbReference type="SUPFAM" id="SSF51735">
    <property type="entry name" value="NAD(P)-binding Rossmann-fold domains"/>
    <property type="match status" value="1"/>
</dbReference>
<dbReference type="CDD" id="cd08267">
    <property type="entry name" value="MDR1"/>
    <property type="match status" value="1"/>
</dbReference>
<dbReference type="InterPro" id="IPR013154">
    <property type="entry name" value="ADH-like_N"/>
</dbReference>
<dbReference type="GO" id="GO:0008270">
    <property type="term" value="F:zinc ion binding"/>
    <property type="evidence" value="ECO:0007669"/>
    <property type="project" value="InterPro"/>
</dbReference>
<dbReference type="STRING" id="329726.AM1_6082"/>
<keyword evidence="3" id="KW-1185">Reference proteome</keyword>
<feature type="domain" description="Enoyl reductase (ER)" evidence="1">
    <location>
        <begin position="10"/>
        <end position="325"/>
    </location>
</feature>
<evidence type="ECO:0000313" key="3">
    <source>
        <dbReference type="Proteomes" id="UP000000268"/>
    </source>
</evidence>
<dbReference type="SMART" id="SM00829">
    <property type="entry name" value="PKS_ER"/>
    <property type="match status" value="1"/>
</dbReference>
<dbReference type="InterPro" id="IPR020843">
    <property type="entry name" value="ER"/>
</dbReference>
<reference evidence="2 3" key="1">
    <citation type="journal article" date="2008" name="Proc. Natl. Acad. Sci. U.S.A.">
        <title>Niche adaptation and genome expansion in the chlorophyll d-producing cyanobacterium Acaryochloris marina.</title>
        <authorList>
            <person name="Swingley W.D."/>
            <person name="Chen M."/>
            <person name="Cheung P.C."/>
            <person name="Conrad A.L."/>
            <person name="Dejesa L.C."/>
            <person name="Hao J."/>
            <person name="Honchak B.M."/>
            <person name="Karbach L.E."/>
            <person name="Kurdoglu A."/>
            <person name="Lahiri S."/>
            <person name="Mastrian S.D."/>
            <person name="Miyashita H."/>
            <person name="Page L."/>
            <person name="Ramakrishna P."/>
            <person name="Satoh S."/>
            <person name="Sattley W.M."/>
            <person name="Shimada Y."/>
            <person name="Taylor H.L."/>
            <person name="Tomo T."/>
            <person name="Tsuchiya T."/>
            <person name="Wang Z.T."/>
            <person name="Raymond J."/>
            <person name="Mimuro M."/>
            <person name="Blankenship R.E."/>
            <person name="Touchman J.W."/>
        </authorList>
    </citation>
    <scope>NUCLEOTIDE SEQUENCE [LARGE SCALE GENOMIC DNA]</scope>
    <source>
        <strain evidence="3">MBIC 11017</strain>
    </source>
</reference>
<dbReference type="Proteomes" id="UP000000268">
    <property type="component" value="Chromosome"/>
</dbReference>
<dbReference type="HOGENOM" id="CLU_026673_3_3_3"/>
<dbReference type="InterPro" id="IPR002364">
    <property type="entry name" value="Quin_OxRdtase/zeta-crystal_CS"/>
</dbReference>
<sequence>MKAIHFYQYGSPDVLQLQEIEKPVIGDHDVLVKVRAAATNPKDWHIMRGSPYFLRLFFGLLKPKDPSLGAELAGQVEAVGKHVTQFQPGVEVYGRIDGSFAEYSCVQEQEALVSKPANLSFEEAASVPLAALTALQGLRDAGQLQSGQTVLINGASGGVGTYAVQIAKAFGAVVIGVCSTRNVERMYSIGADRVIDYTQADFTRDPALSKAGCDLMLDMIGNRSLFECVRVMNQHGRYVLIGGPEGSGILGPLGHFLKALLISPFVEQKVTSLDMKRNKADLLLLKEMIEIGQVTPVIDRHYPLNQVPEAIRYLETGHAQGKVVISV</sequence>
<evidence type="ECO:0000313" key="2">
    <source>
        <dbReference type="EMBL" id="ABW31014.1"/>
    </source>
</evidence>
<gene>
    <name evidence="2" type="ordered locus">AM1_6082</name>
</gene>
<dbReference type="RefSeq" id="WP_012166210.1">
    <property type="nucleotide sequence ID" value="NC_009925.1"/>
</dbReference>
<dbReference type="PROSITE" id="PS01162">
    <property type="entry name" value="QOR_ZETA_CRYSTAL"/>
    <property type="match status" value="1"/>
</dbReference>
<dbReference type="OrthoDB" id="9792162at2"/>
<dbReference type="PANTHER" id="PTHR11695">
    <property type="entry name" value="ALCOHOL DEHYDROGENASE RELATED"/>
    <property type="match status" value="1"/>
</dbReference>
<dbReference type="InterPro" id="IPR011032">
    <property type="entry name" value="GroES-like_sf"/>
</dbReference>
<dbReference type="Gene3D" id="3.90.180.10">
    <property type="entry name" value="Medium-chain alcohol dehydrogenases, catalytic domain"/>
    <property type="match status" value="1"/>
</dbReference>
<accession>B0C3S7</accession>
<dbReference type="PANTHER" id="PTHR11695:SF648">
    <property type="entry name" value="ZINC-BINDING OXIDOREDUCTASE"/>
    <property type="match status" value="1"/>
</dbReference>
<dbReference type="AlphaFoldDB" id="B0C3S7"/>
<dbReference type="KEGG" id="amr:AM1_6082"/>
<dbReference type="Gene3D" id="3.40.50.720">
    <property type="entry name" value="NAD(P)-binding Rossmann-like Domain"/>
    <property type="match status" value="1"/>
</dbReference>
<organism evidence="2 3">
    <name type="scientific">Acaryochloris marina (strain MBIC 11017)</name>
    <dbReference type="NCBI Taxonomy" id="329726"/>
    <lineage>
        <taxon>Bacteria</taxon>
        <taxon>Bacillati</taxon>
        <taxon>Cyanobacteriota</taxon>
        <taxon>Cyanophyceae</taxon>
        <taxon>Acaryochloridales</taxon>
        <taxon>Acaryochloridaceae</taxon>
        <taxon>Acaryochloris</taxon>
    </lineage>
</organism>
<dbReference type="Pfam" id="PF08240">
    <property type="entry name" value="ADH_N"/>
    <property type="match status" value="1"/>
</dbReference>
<dbReference type="InterPro" id="IPR050700">
    <property type="entry name" value="YIM1/Zinc_Alcohol_DH_Fams"/>
</dbReference>
<protein>
    <submittedName>
        <fullName evidence="2">Zinc-binding oxidoreductase, putative</fullName>
    </submittedName>
</protein>
<dbReference type="EMBL" id="CP000828">
    <property type="protein sequence ID" value="ABW31014.1"/>
    <property type="molecule type" value="Genomic_DNA"/>
</dbReference>
<name>B0C3S7_ACAM1</name>
<dbReference type="SUPFAM" id="SSF50129">
    <property type="entry name" value="GroES-like"/>
    <property type="match status" value="1"/>
</dbReference>
<dbReference type="Pfam" id="PF13602">
    <property type="entry name" value="ADH_zinc_N_2"/>
    <property type="match status" value="1"/>
</dbReference>